<dbReference type="InterPro" id="IPR050832">
    <property type="entry name" value="Bact_Acetyltransf"/>
</dbReference>
<comment type="caution">
    <text evidence="5">The sequence shown here is derived from an EMBL/GenBank/DDBJ whole genome shotgun (WGS) entry which is preliminary data.</text>
</comment>
<keyword evidence="2" id="KW-0012">Acyltransferase</keyword>
<accession>A0ABN3UW01</accession>
<dbReference type="PANTHER" id="PTHR43877:SF1">
    <property type="entry name" value="ACETYLTRANSFERASE"/>
    <property type="match status" value="1"/>
</dbReference>
<evidence type="ECO:0000313" key="6">
    <source>
        <dbReference type="Proteomes" id="UP001501326"/>
    </source>
</evidence>
<sequence length="209" mass="21907">MSQPHDHSHDHPTSSSHGQDRGPLADASVRTARATDAPAVGFVQAVVWREAYEGVVPAEVLEAFEPNAFASAWRQSLSSPPQGVYRLLAACAGDQVVGFASIGPSQDPDAGGATGEVSALGVHPEARRAGHGSRLLNAAVDTLRGAGADTLHAWVLSTDEQTRAFLTASGLHPDGAFRDRVVSPDGQTAREVRLVADIRPEGEPDPARQ</sequence>
<feature type="region of interest" description="Disordered" evidence="3">
    <location>
        <begin position="1"/>
        <end position="24"/>
    </location>
</feature>
<reference evidence="5 6" key="1">
    <citation type="journal article" date="2019" name="Int. J. Syst. Evol. Microbiol.">
        <title>The Global Catalogue of Microorganisms (GCM) 10K type strain sequencing project: providing services to taxonomists for standard genome sequencing and annotation.</title>
        <authorList>
            <consortium name="The Broad Institute Genomics Platform"/>
            <consortium name="The Broad Institute Genome Sequencing Center for Infectious Disease"/>
            <person name="Wu L."/>
            <person name="Ma J."/>
        </authorList>
    </citation>
    <scope>NUCLEOTIDE SEQUENCE [LARGE SCALE GENOMIC DNA]</scope>
    <source>
        <strain evidence="5 6">JCM 16378</strain>
    </source>
</reference>
<feature type="compositionally biased region" description="Basic and acidic residues" evidence="3">
    <location>
        <begin position="1"/>
        <end position="12"/>
    </location>
</feature>
<dbReference type="Proteomes" id="UP001501326">
    <property type="component" value="Unassembled WGS sequence"/>
</dbReference>
<name>A0ABN3UW01_9MICO</name>
<feature type="domain" description="N-acetyltransferase" evidence="4">
    <location>
        <begin position="27"/>
        <end position="199"/>
    </location>
</feature>
<dbReference type="CDD" id="cd04301">
    <property type="entry name" value="NAT_SF"/>
    <property type="match status" value="1"/>
</dbReference>
<evidence type="ECO:0000256" key="2">
    <source>
        <dbReference type="ARBA" id="ARBA00023315"/>
    </source>
</evidence>
<proteinExistence type="predicted"/>
<dbReference type="Pfam" id="PF00583">
    <property type="entry name" value="Acetyltransf_1"/>
    <property type="match status" value="1"/>
</dbReference>
<dbReference type="PANTHER" id="PTHR43877">
    <property type="entry name" value="AMINOALKYLPHOSPHONATE N-ACETYLTRANSFERASE-RELATED-RELATED"/>
    <property type="match status" value="1"/>
</dbReference>
<dbReference type="SUPFAM" id="SSF55729">
    <property type="entry name" value="Acyl-CoA N-acyltransferases (Nat)"/>
    <property type="match status" value="1"/>
</dbReference>
<evidence type="ECO:0000313" key="5">
    <source>
        <dbReference type="EMBL" id="GAA2738665.1"/>
    </source>
</evidence>
<dbReference type="RefSeq" id="WP_344195077.1">
    <property type="nucleotide sequence ID" value="NZ_BAAARN010000004.1"/>
</dbReference>
<dbReference type="Gene3D" id="3.40.630.30">
    <property type="match status" value="1"/>
</dbReference>
<dbReference type="EMBL" id="BAAARN010000004">
    <property type="protein sequence ID" value="GAA2738665.1"/>
    <property type="molecule type" value="Genomic_DNA"/>
</dbReference>
<dbReference type="InterPro" id="IPR016181">
    <property type="entry name" value="Acyl_CoA_acyltransferase"/>
</dbReference>
<organism evidence="5 6">
    <name type="scientific">Pedococcus aerophilus</name>
    <dbReference type="NCBI Taxonomy" id="436356"/>
    <lineage>
        <taxon>Bacteria</taxon>
        <taxon>Bacillati</taxon>
        <taxon>Actinomycetota</taxon>
        <taxon>Actinomycetes</taxon>
        <taxon>Micrococcales</taxon>
        <taxon>Intrasporangiaceae</taxon>
        <taxon>Pedococcus</taxon>
    </lineage>
</organism>
<evidence type="ECO:0000256" key="3">
    <source>
        <dbReference type="SAM" id="MobiDB-lite"/>
    </source>
</evidence>
<protein>
    <recommendedName>
        <fullName evidence="4">N-acetyltransferase domain-containing protein</fullName>
    </recommendedName>
</protein>
<evidence type="ECO:0000259" key="4">
    <source>
        <dbReference type="PROSITE" id="PS51186"/>
    </source>
</evidence>
<dbReference type="PROSITE" id="PS51186">
    <property type="entry name" value="GNAT"/>
    <property type="match status" value="1"/>
</dbReference>
<keyword evidence="6" id="KW-1185">Reference proteome</keyword>
<keyword evidence="1" id="KW-0808">Transferase</keyword>
<gene>
    <name evidence="5" type="ORF">GCM10009867_30990</name>
</gene>
<evidence type="ECO:0000256" key="1">
    <source>
        <dbReference type="ARBA" id="ARBA00022679"/>
    </source>
</evidence>
<dbReference type="InterPro" id="IPR000182">
    <property type="entry name" value="GNAT_dom"/>
</dbReference>